<keyword evidence="4 5" id="KW-0472">Membrane</keyword>
<dbReference type="EMBL" id="JAEMUK010000004">
    <property type="protein sequence ID" value="MBJ7542298.1"/>
    <property type="molecule type" value="Genomic_DNA"/>
</dbReference>
<dbReference type="GO" id="GO:0016020">
    <property type="term" value="C:membrane"/>
    <property type="evidence" value="ECO:0007669"/>
    <property type="project" value="UniProtKB-SubCell"/>
</dbReference>
<dbReference type="InterPro" id="IPR006694">
    <property type="entry name" value="Fatty_acid_hydroxylase"/>
</dbReference>
<evidence type="ECO:0000256" key="1">
    <source>
        <dbReference type="ARBA" id="ARBA00004370"/>
    </source>
</evidence>
<dbReference type="InterPro" id="IPR050307">
    <property type="entry name" value="Sterol_Desaturase_Related"/>
</dbReference>
<dbReference type="GO" id="GO:0016491">
    <property type="term" value="F:oxidoreductase activity"/>
    <property type="evidence" value="ECO:0007669"/>
    <property type="project" value="InterPro"/>
</dbReference>
<keyword evidence="3 5" id="KW-1133">Transmembrane helix</keyword>
<reference evidence="7 8" key="1">
    <citation type="submission" date="2020-12" db="EMBL/GenBank/DDBJ databases">
        <title>Revised draft genomes of Rhodomicrobium vannielii ATCC 17100 and Rhodomicrobium udaipurense JA643.</title>
        <authorList>
            <person name="Conners E.M."/>
            <person name="Davenport E.J."/>
            <person name="Bose A."/>
        </authorList>
    </citation>
    <scope>NUCLEOTIDE SEQUENCE [LARGE SCALE GENOMIC DNA]</scope>
    <source>
        <strain evidence="7 8">JA643</strain>
    </source>
</reference>
<feature type="transmembrane region" description="Helical" evidence="5">
    <location>
        <begin position="60"/>
        <end position="80"/>
    </location>
</feature>
<dbReference type="GO" id="GO:0005506">
    <property type="term" value="F:iron ion binding"/>
    <property type="evidence" value="ECO:0007669"/>
    <property type="project" value="InterPro"/>
</dbReference>
<dbReference type="GO" id="GO:0008610">
    <property type="term" value="P:lipid biosynthetic process"/>
    <property type="evidence" value="ECO:0007669"/>
    <property type="project" value="InterPro"/>
</dbReference>
<evidence type="ECO:0000256" key="2">
    <source>
        <dbReference type="ARBA" id="ARBA00022692"/>
    </source>
</evidence>
<comment type="caution">
    <text evidence="7">The sequence shown here is derived from an EMBL/GenBank/DDBJ whole genome shotgun (WGS) entry which is preliminary data.</text>
</comment>
<evidence type="ECO:0000256" key="5">
    <source>
        <dbReference type="SAM" id="Phobius"/>
    </source>
</evidence>
<feature type="transmembrane region" description="Helical" evidence="5">
    <location>
        <begin position="92"/>
        <end position="116"/>
    </location>
</feature>
<organism evidence="7 8">
    <name type="scientific">Rhodomicrobium udaipurense</name>
    <dbReference type="NCBI Taxonomy" id="1202716"/>
    <lineage>
        <taxon>Bacteria</taxon>
        <taxon>Pseudomonadati</taxon>
        <taxon>Pseudomonadota</taxon>
        <taxon>Alphaproteobacteria</taxon>
        <taxon>Hyphomicrobiales</taxon>
        <taxon>Hyphomicrobiaceae</taxon>
        <taxon>Rhodomicrobium</taxon>
    </lineage>
</organism>
<keyword evidence="2 5" id="KW-0812">Transmembrane</keyword>
<evidence type="ECO:0000313" key="7">
    <source>
        <dbReference type="EMBL" id="MBJ7542298.1"/>
    </source>
</evidence>
<dbReference type="AlphaFoldDB" id="A0A8I1G842"/>
<dbReference type="RefSeq" id="WP_037236121.1">
    <property type="nucleotide sequence ID" value="NZ_JAEMUK010000004.1"/>
</dbReference>
<evidence type="ECO:0000256" key="3">
    <source>
        <dbReference type="ARBA" id="ARBA00022989"/>
    </source>
</evidence>
<gene>
    <name evidence="7" type="ORF">JDN41_01845</name>
</gene>
<sequence length="258" mass="29678">MAWQFLGLAAALTAIIAARYLALSGLFYWLLWQRGGEKLRAKRLNRDRPMRGIVMKEIRLSLLSSAVYAAPAAFALTVFLNGGTAIYTDWRAYGGVPYLFLSFFIYLVVQDTYYYFAHRLMHHPRLFRWMHAGHHRSRQPTPFASFAFDPAEAALTAWLMPAMVFVVPIHVGVLIGLLMFMSFVAVWNHSGWEVLPRFLVRGPVGGQLISATHHSYHHIRFDRNYGLYFRFWDKVMGTDTMPDEARDGSRLSMRPERA</sequence>
<protein>
    <submittedName>
        <fullName evidence="7">Sterol desaturase family protein</fullName>
    </submittedName>
</protein>
<evidence type="ECO:0000259" key="6">
    <source>
        <dbReference type="Pfam" id="PF04116"/>
    </source>
</evidence>
<proteinExistence type="predicted"/>
<feature type="domain" description="Fatty acid hydroxylase" evidence="6">
    <location>
        <begin position="103"/>
        <end position="238"/>
    </location>
</feature>
<evidence type="ECO:0000313" key="8">
    <source>
        <dbReference type="Proteomes" id="UP000623250"/>
    </source>
</evidence>
<dbReference type="Pfam" id="PF04116">
    <property type="entry name" value="FA_hydroxylase"/>
    <property type="match status" value="1"/>
</dbReference>
<name>A0A8I1G842_9HYPH</name>
<dbReference type="PANTHER" id="PTHR11863">
    <property type="entry name" value="STEROL DESATURASE"/>
    <property type="match status" value="1"/>
</dbReference>
<feature type="transmembrane region" description="Helical" evidence="5">
    <location>
        <begin position="162"/>
        <end position="187"/>
    </location>
</feature>
<feature type="transmembrane region" description="Helical" evidence="5">
    <location>
        <begin position="6"/>
        <end position="32"/>
    </location>
</feature>
<keyword evidence="8" id="KW-1185">Reference proteome</keyword>
<dbReference type="Proteomes" id="UP000623250">
    <property type="component" value="Unassembled WGS sequence"/>
</dbReference>
<comment type="subcellular location">
    <subcellularLocation>
        <location evidence="1">Membrane</location>
    </subcellularLocation>
</comment>
<evidence type="ECO:0000256" key="4">
    <source>
        <dbReference type="ARBA" id="ARBA00023136"/>
    </source>
</evidence>
<accession>A0A8I1G842</accession>